<dbReference type="EMBL" id="ATLV01014987">
    <property type="status" value="NOT_ANNOTATED_CDS"/>
    <property type="molecule type" value="Genomic_DNA"/>
</dbReference>
<dbReference type="CDD" id="cd00084">
    <property type="entry name" value="HMG-box_SF"/>
    <property type="match status" value="1"/>
</dbReference>
<evidence type="ECO:0000259" key="3">
    <source>
        <dbReference type="PROSITE" id="PS50118"/>
    </source>
</evidence>
<proteinExistence type="predicted"/>
<dbReference type="PROSITE" id="PS50118">
    <property type="entry name" value="HMG_BOX_2"/>
    <property type="match status" value="1"/>
</dbReference>
<evidence type="ECO:0000313" key="4">
    <source>
        <dbReference type="EMBL" id="KFB39787.1"/>
    </source>
</evidence>
<reference evidence="4 6" key="1">
    <citation type="journal article" date="2014" name="BMC Genomics">
        <title>Genome sequence of Anopheles sinensis provides insight into genetics basis of mosquito competence for malaria parasites.</title>
        <authorList>
            <person name="Zhou D."/>
            <person name="Zhang D."/>
            <person name="Ding G."/>
            <person name="Shi L."/>
            <person name="Hou Q."/>
            <person name="Ye Y."/>
            <person name="Xu Y."/>
            <person name="Zhou H."/>
            <person name="Xiong C."/>
            <person name="Li S."/>
            <person name="Yu J."/>
            <person name="Hong S."/>
            <person name="Yu X."/>
            <person name="Zou P."/>
            <person name="Chen C."/>
            <person name="Chang X."/>
            <person name="Wang W."/>
            <person name="Lv Y."/>
            <person name="Sun Y."/>
            <person name="Ma L."/>
            <person name="Shen B."/>
            <person name="Zhu C."/>
        </authorList>
    </citation>
    <scope>NUCLEOTIDE SEQUENCE [LARGE SCALE GENOMIC DNA]</scope>
</reference>
<feature type="DNA-binding region" description="HMG box" evidence="1">
    <location>
        <begin position="33"/>
        <end position="82"/>
    </location>
</feature>
<dbReference type="EMBL" id="KE524999">
    <property type="protein sequence ID" value="KFB39787.1"/>
    <property type="molecule type" value="Genomic_DNA"/>
</dbReference>
<dbReference type="SUPFAM" id="SSF47095">
    <property type="entry name" value="HMG-box"/>
    <property type="match status" value="1"/>
</dbReference>
<feature type="compositionally biased region" description="Low complexity" evidence="2">
    <location>
        <begin position="100"/>
        <end position="110"/>
    </location>
</feature>
<dbReference type="InterPro" id="IPR036910">
    <property type="entry name" value="HMG_box_dom_sf"/>
</dbReference>
<protein>
    <submittedName>
        <fullName evidence="5">HMG box domain-containing protein</fullName>
    </submittedName>
</protein>
<dbReference type="InterPro" id="IPR009071">
    <property type="entry name" value="HMG_box_dom"/>
</dbReference>
<feature type="region of interest" description="Disordered" evidence="2">
    <location>
        <begin position="1"/>
        <end position="37"/>
    </location>
</feature>
<accession>A0A084VP93</accession>
<keyword evidence="1" id="KW-0539">Nucleus</keyword>
<evidence type="ECO:0000313" key="6">
    <source>
        <dbReference type="Proteomes" id="UP000030765"/>
    </source>
</evidence>
<dbReference type="VEuPathDB" id="VectorBase:ASIC007153"/>
<evidence type="ECO:0000256" key="1">
    <source>
        <dbReference type="PROSITE-ProRule" id="PRU00267"/>
    </source>
</evidence>
<dbReference type="AlphaFoldDB" id="A0A084VP93"/>
<evidence type="ECO:0000256" key="2">
    <source>
        <dbReference type="SAM" id="MobiDB-lite"/>
    </source>
</evidence>
<feature type="region of interest" description="Disordered" evidence="2">
    <location>
        <begin position="100"/>
        <end position="144"/>
    </location>
</feature>
<name>A0A084VP93_ANOSI</name>
<dbReference type="InterPro" id="IPR024460">
    <property type="entry name" value="Protamine-like"/>
</dbReference>
<dbReference type="OrthoDB" id="7675944at2759"/>
<evidence type="ECO:0000313" key="5">
    <source>
        <dbReference type="EnsemblMetazoa" id="ASIC007153-PA"/>
    </source>
</evidence>
<dbReference type="Gene3D" id="1.10.30.10">
    <property type="entry name" value="High mobility group box domain"/>
    <property type="match status" value="1"/>
</dbReference>
<dbReference type="GO" id="GO:0035092">
    <property type="term" value="P:sperm DNA condensation"/>
    <property type="evidence" value="ECO:0007669"/>
    <property type="project" value="InterPro"/>
</dbReference>
<gene>
    <name evidence="4" type="ORF">ZHAS_00007153</name>
</gene>
<organism evidence="4">
    <name type="scientific">Anopheles sinensis</name>
    <name type="common">Mosquito</name>
    <dbReference type="NCBI Taxonomy" id="74873"/>
    <lineage>
        <taxon>Eukaryota</taxon>
        <taxon>Metazoa</taxon>
        <taxon>Ecdysozoa</taxon>
        <taxon>Arthropoda</taxon>
        <taxon>Hexapoda</taxon>
        <taxon>Insecta</taxon>
        <taxon>Pterygota</taxon>
        <taxon>Neoptera</taxon>
        <taxon>Endopterygota</taxon>
        <taxon>Diptera</taxon>
        <taxon>Nematocera</taxon>
        <taxon>Culicoidea</taxon>
        <taxon>Culicidae</taxon>
        <taxon>Anophelinae</taxon>
        <taxon>Anopheles</taxon>
    </lineage>
</organism>
<dbReference type="GO" id="GO:0005634">
    <property type="term" value="C:nucleus"/>
    <property type="evidence" value="ECO:0007669"/>
    <property type="project" value="UniProtKB-UniRule"/>
</dbReference>
<keyword evidence="1" id="KW-0238">DNA-binding</keyword>
<dbReference type="EnsemblMetazoa" id="ASIC007153-RA">
    <property type="protein sequence ID" value="ASIC007153-PA"/>
    <property type="gene ID" value="ASIC007153"/>
</dbReference>
<feature type="domain" description="HMG box" evidence="3">
    <location>
        <begin position="33"/>
        <end position="82"/>
    </location>
</feature>
<dbReference type="Proteomes" id="UP000030765">
    <property type="component" value="Unassembled WGS sequence"/>
</dbReference>
<sequence length="182" mass="21267">MPHPEDSKQSAQPMAESWGEPSSRRNAMTCNPGRKSRNPYINYLREFRRQNCHLSAVEVVRQGAERWRKMTDEQKLPYIRTAFYTPMRPMRRCPACRMAASRSRRATTVQSRRRDTSRSKRPRKNGRQMMFTNSTRHRTDAALDNPFEKHTEPYGLDWLVFGVLCFHSEKPTSAFPAGTVDE</sequence>
<dbReference type="Pfam" id="PF06382">
    <property type="entry name" value="Protamine_like"/>
    <property type="match status" value="1"/>
</dbReference>
<reference evidence="5" key="2">
    <citation type="submission" date="2020-05" db="UniProtKB">
        <authorList>
            <consortium name="EnsemblMetazoa"/>
        </authorList>
    </citation>
    <scope>IDENTIFICATION</scope>
</reference>
<keyword evidence="6" id="KW-1185">Reference proteome</keyword>
<dbReference type="GO" id="GO:0003677">
    <property type="term" value="F:DNA binding"/>
    <property type="evidence" value="ECO:0007669"/>
    <property type="project" value="UniProtKB-UniRule"/>
</dbReference>
<dbReference type="STRING" id="74873.A0A084VP93"/>